<evidence type="ECO:0000313" key="2">
    <source>
        <dbReference type="Proteomes" id="UP001249851"/>
    </source>
</evidence>
<gene>
    <name evidence="1" type="ORF">P5673_013365</name>
</gene>
<keyword evidence="2" id="KW-1185">Reference proteome</keyword>
<sequence>MLDVDGLKLPTARLVSDTIPVPTKEEVLKPNEDVKASLVEVVIATELDNDSSNLVEEVVRTAPDEDGGIAVATTPEDLSKPVLPELTGDDITEEELVTTVFILEEVPILTFDPD</sequence>
<evidence type="ECO:0000313" key="1">
    <source>
        <dbReference type="EMBL" id="KAK2563628.1"/>
    </source>
</evidence>
<dbReference type="AlphaFoldDB" id="A0AAD9V704"/>
<dbReference type="Proteomes" id="UP001249851">
    <property type="component" value="Unassembled WGS sequence"/>
</dbReference>
<protein>
    <submittedName>
        <fullName evidence="1">Uncharacterized protein</fullName>
    </submittedName>
</protein>
<reference evidence="1" key="2">
    <citation type="journal article" date="2023" name="Science">
        <title>Genomic signatures of disease resistance in endangered staghorn corals.</title>
        <authorList>
            <person name="Vollmer S.V."/>
            <person name="Selwyn J.D."/>
            <person name="Despard B.A."/>
            <person name="Roesel C.L."/>
        </authorList>
    </citation>
    <scope>NUCLEOTIDE SEQUENCE</scope>
    <source>
        <strain evidence="1">K2</strain>
    </source>
</reference>
<dbReference type="EMBL" id="JARQWQ010000025">
    <property type="protein sequence ID" value="KAK2563628.1"/>
    <property type="molecule type" value="Genomic_DNA"/>
</dbReference>
<name>A0AAD9V704_ACRCE</name>
<proteinExistence type="predicted"/>
<reference evidence="1" key="1">
    <citation type="journal article" date="2023" name="G3 (Bethesda)">
        <title>Whole genome assembly and annotation of the endangered Caribbean coral Acropora cervicornis.</title>
        <authorList>
            <person name="Selwyn J.D."/>
            <person name="Vollmer S.V."/>
        </authorList>
    </citation>
    <scope>NUCLEOTIDE SEQUENCE</scope>
    <source>
        <strain evidence="1">K2</strain>
    </source>
</reference>
<accession>A0AAD9V704</accession>
<organism evidence="1 2">
    <name type="scientific">Acropora cervicornis</name>
    <name type="common">Staghorn coral</name>
    <dbReference type="NCBI Taxonomy" id="6130"/>
    <lineage>
        <taxon>Eukaryota</taxon>
        <taxon>Metazoa</taxon>
        <taxon>Cnidaria</taxon>
        <taxon>Anthozoa</taxon>
        <taxon>Hexacorallia</taxon>
        <taxon>Scleractinia</taxon>
        <taxon>Astrocoeniina</taxon>
        <taxon>Acroporidae</taxon>
        <taxon>Acropora</taxon>
    </lineage>
</organism>
<comment type="caution">
    <text evidence="1">The sequence shown here is derived from an EMBL/GenBank/DDBJ whole genome shotgun (WGS) entry which is preliminary data.</text>
</comment>